<sequence length="153" mass="17104">MLREVGFTHPTRRHAMTATTAQSAPYNDTGSAYARACRLIETELGGRRLAPEPRTWLDDLARIRRHKTAFITAVWNTCFPSSLVEACRVVENVYPYLDPDGLCTDAALTAAWNILEPDAGTWPEQLQDERRRFTDNCVTRALAEANTAVADHA</sequence>
<proteinExistence type="predicted"/>
<dbReference type="Proteomes" id="UP000649955">
    <property type="component" value="Unassembled WGS sequence"/>
</dbReference>
<evidence type="ECO:0000313" key="1">
    <source>
        <dbReference type="EMBL" id="GHG30193.1"/>
    </source>
</evidence>
<gene>
    <name evidence="1" type="ORF">GCM10017567_57600</name>
</gene>
<reference evidence="2" key="1">
    <citation type="journal article" date="2019" name="Int. J. Syst. Evol. Microbiol.">
        <title>The Global Catalogue of Microorganisms (GCM) 10K type strain sequencing project: providing services to taxonomists for standard genome sequencing and annotation.</title>
        <authorList>
            <consortium name="The Broad Institute Genomics Platform"/>
            <consortium name="The Broad Institute Genome Sequencing Center for Infectious Disease"/>
            <person name="Wu L."/>
            <person name="Ma J."/>
        </authorList>
    </citation>
    <scope>NUCLEOTIDE SEQUENCE [LARGE SCALE GENOMIC DNA]</scope>
    <source>
        <strain evidence="2">CGMCC 4.7680</strain>
    </source>
</reference>
<keyword evidence="2" id="KW-1185">Reference proteome</keyword>
<comment type="caution">
    <text evidence="1">The sequence shown here is derived from an EMBL/GenBank/DDBJ whole genome shotgun (WGS) entry which is preliminary data.</text>
</comment>
<protein>
    <submittedName>
        <fullName evidence="1">Uncharacterized protein</fullName>
    </submittedName>
</protein>
<name>A0ABQ3KK00_9PSEU</name>
<organism evidence="1 2">
    <name type="scientific">Amycolatopsis bullii</name>
    <dbReference type="NCBI Taxonomy" id="941987"/>
    <lineage>
        <taxon>Bacteria</taxon>
        <taxon>Bacillati</taxon>
        <taxon>Actinomycetota</taxon>
        <taxon>Actinomycetes</taxon>
        <taxon>Pseudonocardiales</taxon>
        <taxon>Pseudonocardiaceae</taxon>
        <taxon>Amycolatopsis</taxon>
    </lineage>
</organism>
<accession>A0ABQ3KK00</accession>
<dbReference type="EMBL" id="BNAW01000030">
    <property type="protein sequence ID" value="GHG30193.1"/>
    <property type="molecule type" value="Genomic_DNA"/>
</dbReference>
<evidence type="ECO:0000313" key="2">
    <source>
        <dbReference type="Proteomes" id="UP000649955"/>
    </source>
</evidence>